<organism evidence="15 16">
    <name type="scientific">Fodinibius sediminis</name>
    <dbReference type="NCBI Taxonomy" id="1214077"/>
    <lineage>
        <taxon>Bacteria</taxon>
        <taxon>Pseudomonadati</taxon>
        <taxon>Balneolota</taxon>
        <taxon>Balneolia</taxon>
        <taxon>Balneolales</taxon>
        <taxon>Balneolaceae</taxon>
        <taxon>Fodinibius</taxon>
    </lineage>
</organism>
<dbReference type="InterPro" id="IPR039426">
    <property type="entry name" value="TonB-dep_rcpt-like"/>
</dbReference>
<evidence type="ECO:0000256" key="5">
    <source>
        <dbReference type="ARBA" id="ARBA00022729"/>
    </source>
</evidence>
<evidence type="ECO:0000256" key="12">
    <source>
        <dbReference type="SAM" id="SignalP"/>
    </source>
</evidence>
<comment type="similarity">
    <text evidence="10 11">Belongs to the TonB-dependent receptor family.</text>
</comment>
<dbReference type="PROSITE" id="PS52016">
    <property type="entry name" value="TONB_DEPENDENT_REC_3"/>
    <property type="match status" value="1"/>
</dbReference>
<dbReference type="Gene3D" id="2.170.130.10">
    <property type="entry name" value="TonB-dependent receptor, plug domain"/>
    <property type="match status" value="1"/>
</dbReference>
<dbReference type="Gene3D" id="2.60.40.1120">
    <property type="entry name" value="Carboxypeptidase-like, regulatory domain"/>
    <property type="match status" value="1"/>
</dbReference>
<protein>
    <submittedName>
        <fullName evidence="15">TonB-linked outer membrane protein, SusC/RagA family</fullName>
    </submittedName>
</protein>
<feature type="domain" description="TonB-dependent receptor plug" evidence="14">
    <location>
        <begin position="122"/>
        <end position="245"/>
    </location>
</feature>
<sequence length="1078" mass="115909">MKQAVLIFLGIIASIPTAGHAQSTITGTVTDSKTKETLPAVNVMIRGTNMGSATDTDGKYSIRNVEAGSYTVVAQFVGYRTSEKEVTVEQKETLTLNFALTSGSVNLEEIVVTGAGGPVERKKVGNSISSVGTEDLEDVPLQNFSEVVQGRIPGLVGMPSSGVTGEGSRIRIRGSASLSQSNEPIILIDGVRVDRGGGFGGSVSAGGGASPSRLDDINPASIDRVEILKGAAAATLYGTEASNGVIQIFTKNGQISEPRINFEVTQGTVSYPKTFPDNTGFARTQAQADTMENYLGGSIQPYELVRKNYVHQLFETGYTQEYSGSVSGGSEGITYFVNGRWSGENGPLSGDGYPFSAATGPLANDALSKSQATANVNIFPADKLQLRVTSGFSSTSLETFQTGNNNFGVTSGAIHSKPELVSYGNPSGASYTATVEERLQQTVSQDVRHFNGSTGINYRPLQNLTLDGTFGVDYTSQFSESRRPFGWNINNYANTEVEGARRTSDRSNLNLTVDVKGTLSNRLSERFESTLILGSQLFSERTLVRSGEAVDFPGPGLNVSGAAAIQSLGESYIEQTEVGFFGQEQIGFDDYLFVTFGGRYDLHSAFGAEFNGVFYPKASASLVVSDAPFWNGLPFVSSLRLRAAVGQSGLQPGAFDALTTYGSQTSATGPGIVPDNLGNPELKPEISTEYELGLDAGFFDERFVFEGTYWDRTVTDALVQRQFAPTGGFIRTQLDNIGRLEGKGVELSLDANLFDGEDFSADLFVSGSYLWEQVASLGGAPPIKVGGTYPRYRQFLKEGYAPATNFGAQLREVEKGFLPLDRKGLLQELGREVDGIEAGQPASRQLVLDYLASLTPGTASLNALNNFVLLADADGDGDPLDHYLGKPTPDWQGAFGGTLTFHDFRLYTLFEYRTGNFYVNNLTDAFRQRSAGIGRNTPATAAVERDYITGGVNGEYVPQNSAEVRLAAADKWINEQLALAPFSGLNTIQQADFLRLREVSLTYNISDEWAEKLKVRNLSVTASGRNLWLWSKYPGVDPEVNAIGRDGGSALENNFLLGTDAWNMPLPRRITLTLSIGI</sequence>
<evidence type="ECO:0000259" key="14">
    <source>
        <dbReference type="Pfam" id="PF07715"/>
    </source>
</evidence>
<dbReference type="InterPro" id="IPR012910">
    <property type="entry name" value="Plug_dom"/>
</dbReference>
<keyword evidence="16" id="KW-1185">Reference proteome</keyword>
<keyword evidence="2 10" id="KW-0813">Transport</keyword>
<evidence type="ECO:0000313" key="16">
    <source>
        <dbReference type="Proteomes" id="UP000317593"/>
    </source>
</evidence>
<dbReference type="PANTHER" id="PTHR30069">
    <property type="entry name" value="TONB-DEPENDENT OUTER MEMBRANE RECEPTOR"/>
    <property type="match status" value="1"/>
</dbReference>
<dbReference type="OrthoDB" id="9768177at2"/>
<dbReference type="SUPFAM" id="SSF49464">
    <property type="entry name" value="Carboxypeptidase regulatory domain-like"/>
    <property type="match status" value="1"/>
</dbReference>
<evidence type="ECO:0000256" key="10">
    <source>
        <dbReference type="PROSITE-ProRule" id="PRU01360"/>
    </source>
</evidence>
<dbReference type="GO" id="GO:0044718">
    <property type="term" value="P:siderophore transmembrane transport"/>
    <property type="evidence" value="ECO:0007669"/>
    <property type="project" value="TreeGrafter"/>
</dbReference>
<dbReference type="InterPro" id="IPR036942">
    <property type="entry name" value="Beta-barrel_TonB_sf"/>
</dbReference>
<gene>
    <name evidence="15" type="ORF">SAMN06265218_104209</name>
</gene>
<dbReference type="Pfam" id="PF07715">
    <property type="entry name" value="Plug"/>
    <property type="match status" value="1"/>
</dbReference>
<keyword evidence="4 10" id="KW-0812">Transmembrane</keyword>
<dbReference type="PANTHER" id="PTHR30069:SF29">
    <property type="entry name" value="HEMOGLOBIN AND HEMOGLOBIN-HAPTOGLOBIN-BINDING PROTEIN 1-RELATED"/>
    <property type="match status" value="1"/>
</dbReference>
<evidence type="ECO:0000256" key="11">
    <source>
        <dbReference type="RuleBase" id="RU003357"/>
    </source>
</evidence>
<dbReference type="Proteomes" id="UP000317593">
    <property type="component" value="Unassembled WGS sequence"/>
</dbReference>
<feature type="signal peptide" evidence="12">
    <location>
        <begin position="1"/>
        <end position="21"/>
    </location>
</feature>
<feature type="chain" id="PRO_5022143912" evidence="12">
    <location>
        <begin position="22"/>
        <end position="1078"/>
    </location>
</feature>
<dbReference type="SUPFAM" id="SSF56935">
    <property type="entry name" value="Porins"/>
    <property type="match status" value="1"/>
</dbReference>
<keyword evidence="7 10" id="KW-0472">Membrane</keyword>
<dbReference type="InterPro" id="IPR008969">
    <property type="entry name" value="CarboxyPept-like_regulatory"/>
</dbReference>
<dbReference type="NCBIfam" id="TIGR04056">
    <property type="entry name" value="OMP_RagA_SusC"/>
    <property type="match status" value="1"/>
</dbReference>
<dbReference type="Gene3D" id="2.40.170.20">
    <property type="entry name" value="TonB-dependent receptor, beta-barrel domain"/>
    <property type="match status" value="1"/>
</dbReference>
<keyword evidence="8" id="KW-0675">Receptor</keyword>
<evidence type="ECO:0000256" key="1">
    <source>
        <dbReference type="ARBA" id="ARBA00004571"/>
    </source>
</evidence>
<dbReference type="GO" id="GO:0015344">
    <property type="term" value="F:siderophore uptake transmembrane transporter activity"/>
    <property type="evidence" value="ECO:0007669"/>
    <property type="project" value="TreeGrafter"/>
</dbReference>
<keyword evidence="3 10" id="KW-1134">Transmembrane beta strand</keyword>
<dbReference type="EMBL" id="FXTH01000004">
    <property type="protein sequence ID" value="SMO52583.1"/>
    <property type="molecule type" value="Genomic_DNA"/>
</dbReference>
<dbReference type="Pfam" id="PF00593">
    <property type="entry name" value="TonB_dep_Rec_b-barrel"/>
    <property type="match status" value="1"/>
</dbReference>
<keyword evidence="5 12" id="KW-0732">Signal</keyword>
<keyword evidence="6 11" id="KW-0798">TonB box</keyword>
<dbReference type="GO" id="GO:0009279">
    <property type="term" value="C:cell outer membrane"/>
    <property type="evidence" value="ECO:0007669"/>
    <property type="project" value="UniProtKB-SubCell"/>
</dbReference>
<comment type="subcellular location">
    <subcellularLocation>
        <location evidence="1 10">Cell outer membrane</location>
        <topology evidence="1 10">Multi-pass membrane protein</topology>
    </subcellularLocation>
</comment>
<evidence type="ECO:0000259" key="13">
    <source>
        <dbReference type="Pfam" id="PF00593"/>
    </source>
</evidence>
<evidence type="ECO:0000256" key="8">
    <source>
        <dbReference type="ARBA" id="ARBA00023170"/>
    </source>
</evidence>
<keyword evidence="9 10" id="KW-0998">Cell outer membrane</keyword>
<feature type="domain" description="TonB-dependent receptor-like beta-barrel" evidence="13">
    <location>
        <begin position="419"/>
        <end position="786"/>
    </location>
</feature>
<evidence type="ECO:0000256" key="4">
    <source>
        <dbReference type="ARBA" id="ARBA00022692"/>
    </source>
</evidence>
<dbReference type="InterPro" id="IPR037066">
    <property type="entry name" value="Plug_dom_sf"/>
</dbReference>
<evidence type="ECO:0000313" key="15">
    <source>
        <dbReference type="EMBL" id="SMO52583.1"/>
    </source>
</evidence>
<dbReference type="InterPro" id="IPR000531">
    <property type="entry name" value="Beta-barrel_TonB"/>
</dbReference>
<dbReference type="AlphaFoldDB" id="A0A521BZK0"/>
<name>A0A521BZK0_9BACT</name>
<dbReference type="Pfam" id="PF13715">
    <property type="entry name" value="CarbopepD_reg_2"/>
    <property type="match status" value="1"/>
</dbReference>
<evidence type="ECO:0000256" key="2">
    <source>
        <dbReference type="ARBA" id="ARBA00022448"/>
    </source>
</evidence>
<evidence type="ECO:0000256" key="3">
    <source>
        <dbReference type="ARBA" id="ARBA00022452"/>
    </source>
</evidence>
<evidence type="ECO:0000256" key="6">
    <source>
        <dbReference type="ARBA" id="ARBA00023077"/>
    </source>
</evidence>
<evidence type="ECO:0000256" key="9">
    <source>
        <dbReference type="ARBA" id="ARBA00023237"/>
    </source>
</evidence>
<proteinExistence type="inferred from homology"/>
<dbReference type="InterPro" id="IPR023996">
    <property type="entry name" value="TonB-dep_OMP_SusC/RagA"/>
</dbReference>
<reference evidence="15 16" key="1">
    <citation type="submission" date="2017-05" db="EMBL/GenBank/DDBJ databases">
        <authorList>
            <person name="Varghese N."/>
            <person name="Submissions S."/>
        </authorList>
    </citation>
    <scope>NUCLEOTIDE SEQUENCE [LARGE SCALE GENOMIC DNA]</scope>
    <source>
        <strain evidence="15 16">DSM 21194</strain>
    </source>
</reference>
<accession>A0A521BZK0</accession>
<dbReference type="RefSeq" id="WP_142713719.1">
    <property type="nucleotide sequence ID" value="NZ_FXTH01000004.1"/>
</dbReference>
<evidence type="ECO:0000256" key="7">
    <source>
        <dbReference type="ARBA" id="ARBA00023136"/>
    </source>
</evidence>